<name>A0A670YA17_PSETE</name>
<comment type="catalytic activity">
    <reaction evidence="15">
        <text>chloride(in) = chloride(out)</text>
        <dbReference type="Rhea" id="RHEA:29823"/>
        <dbReference type="ChEBI" id="CHEBI:17996"/>
    </reaction>
</comment>
<dbReference type="SUPFAM" id="SSF52833">
    <property type="entry name" value="Thioredoxin-like"/>
    <property type="match status" value="1"/>
</dbReference>
<evidence type="ECO:0000256" key="1">
    <source>
        <dbReference type="ARBA" id="ARBA00004167"/>
    </source>
</evidence>
<feature type="domain" description="CLIC N-terminal" evidence="16">
    <location>
        <begin position="12"/>
        <end position="97"/>
    </location>
</feature>
<evidence type="ECO:0000313" key="18">
    <source>
        <dbReference type="Proteomes" id="UP000472273"/>
    </source>
</evidence>
<dbReference type="Ensembl" id="ENSPTXT00000006461.1">
    <property type="protein sequence ID" value="ENSPTXP00000006252.1"/>
    <property type="gene ID" value="ENSPTXG00000004583.1"/>
</dbReference>
<dbReference type="InterPro" id="IPR036249">
    <property type="entry name" value="Thioredoxin-like_sf"/>
</dbReference>
<evidence type="ECO:0000256" key="5">
    <source>
        <dbReference type="ARBA" id="ARBA00022490"/>
    </source>
</evidence>
<keyword evidence="9" id="KW-0560">Oxidoreductase</keyword>
<keyword evidence="10" id="KW-0406">Ion transport</keyword>
<evidence type="ECO:0000256" key="7">
    <source>
        <dbReference type="ARBA" id="ARBA00022882"/>
    </source>
</evidence>
<dbReference type="GO" id="GO:0034707">
    <property type="term" value="C:chloride channel complex"/>
    <property type="evidence" value="ECO:0007669"/>
    <property type="project" value="UniProtKB-KW"/>
</dbReference>
<keyword evidence="5" id="KW-0963">Cytoplasm</keyword>
<dbReference type="GO" id="GO:0016491">
    <property type="term" value="F:oxidoreductase activity"/>
    <property type="evidence" value="ECO:0007669"/>
    <property type="project" value="UniProtKB-KW"/>
</dbReference>
<dbReference type="Gene3D" id="3.40.30.10">
    <property type="entry name" value="Glutaredoxin"/>
    <property type="match status" value="1"/>
</dbReference>
<evidence type="ECO:0000256" key="6">
    <source>
        <dbReference type="ARBA" id="ARBA00022692"/>
    </source>
</evidence>
<dbReference type="PANTHER" id="PTHR45476">
    <property type="entry name" value="CHLORIDE INTRACELLULAR CHANNEL PROTEIN 6-RELATED"/>
    <property type="match status" value="1"/>
</dbReference>
<keyword evidence="4" id="KW-0813">Transport</keyword>
<reference evidence="17" key="1">
    <citation type="submission" date="2025-08" db="UniProtKB">
        <authorList>
            <consortium name="Ensembl"/>
        </authorList>
    </citation>
    <scope>IDENTIFICATION</scope>
</reference>
<dbReference type="InterPro" id="IPR002946">
    <property type="entry name" value="CLIC"/>
</dbReference>
<dbReference type="InterPro" id="IPR053823">
    <property type="entry name" value="CLIC_N"/>
</dbReference>
<dbReference type="CDD" id="cd03061">
    <property type="entry name" value="GST_N_CLIC"/>
    <property type="match status" value="1"/>
</dbReference>
<evidence type="ECO:0000256" key="8">
    <source>
        <dbReference type="ARBA" id="ARBA00022989"/>
    </source>
</evidence>
<evidence type="ECO:0000256" key="10">
    <source>
        <dbReference type="ARBA" id="ARBA00023065"/>
    </source>
</evidence>
<comment type="subcellular location">
    <subcellularLocation>
        <location evidence="2">Cytoplasm</location>
    </subcellularLocation>
    <subcellularLocation>
        <location evidence="1">Membrane</location>
        <topology evidence="1">Single-pass membrane protein</topology>
    </subcellularLocation>
</comment>
<dbReference type="Proteomes" id="UP000472273">
    <property type="component" value="Unplaced"/>
</dbReference>
<keyword evidence="12" id="KW-0869">Chloride channel</keyword>
<evidence type="ECO:0000256" key="2">
    <source>
        <dbReference type="ARBA" id="ARBA00004496"/>
    </source>
</evidence>
<proteinExistence type="inferred from homology"/>
<dbReference type="GeneTree" id="ENSGT00940000161397"/>
<keyword evidence="13" id="KW-0868">Chloride</keyword>
<evidence type="ECO:0000256" key="13">
    <source>
        <dbReference type="ARBA" id="ARBA00023214"/>
    </source>
</evidence>
<sequence length="129" mass="14852">MASWLRNPSKEPEIELFVKAGLDGQNIGNCPFCQSLFMVLWLKGVRFNVTTVDMTRKPDELKDLAPGINPPFLVFNKELKTDFLKIEDFLEQTLSPPKYLHSLFCSLIQFLSKFLSKFLCSVYLEVETL</sequence>
<accession>A0A670YA17</accession>
<keyword evidence="18" id="KW-1185">Reference proteome</keyword>
<evidence type="ECO:0000256" key="3">
    <source>
        <dbReference type="ARBA" id="ARBA00007655"/>
    </source>
</evidence>
<dbReference type="PRINTS" id="PR01263">
    <property type="entry name" value="INTCLCHANNEL"/>
</dbReference>
<reference evidence="17" key="2">
    <citation type="submission" date="2025-09" db="UniProtKB">
        <authorList>
            <consortium name="Ensembl"/>
        </authorList>
    </citation>
    <scope>IDENTIFICATION</scope>
</reference>
<protein>
    <recommendedName>
        <fullName evidence="16">CLIC N-terminal domain-containing protein</fullName>
    </recommendedName>
</protein>
<dbReference type="Pfam" id="PF22441">
    <property type="entry name" value="CLIC-like_N"/>
    <property type="match status" value="1"/>
</dbReference>
<gene>
    <name evidence="17" type="primary">LOC113437970</name>
</gene>
<keyword evidence="14" id="KW-0407">Ion channel</keyword>
<comment type="similarity">
    <text evidence="3">Belongs to the chloride channel CLIC family.</text>
</comment>
<dbReference type="FunFam" id="3.40.30.10:FF:000069">
    <property type="entry name" value="Chloride intracellular channel 2"/>
    <property type="match status" value="1"/>
</dbReference>
<evidence type="ECO:0000256" key="4">
    <source>
        <dbReference type="ARBA" id="ARBA00022448"/>
    </source>
</evidence>
<evidence type="ECO:0000256" key="12">
    <source>
        <dbReference type="ARBA" id="ARBA00023173"/>
    </source>
</evidence>
<dbReference type="GO" id="GO:0005737">
    <property type="term" value="C:cytoplasm"/>
    <property type="evidence" value="ECO:0007669"/>
    <property type="project" value="UniProtKB-SubCell"/>
</dbReference>
<keyword evidence="11" id="KW-0472">Membrane</keyword>
<dbReference type="PANTHER" id="PTHR45476:SF3">
    <property type="entry name" value="CHLORIDE INTRACELLULAR CHANNEL PROTEIN"/>
    <property type="match status" value="1"/>
</dbReference>
<dbReference type="GO" id="GO:0005254">
    <property type="term" value="F:chloride channel activity"/>
    <property type="evidence" value="ECO:0007669"/>
    <property type="project" value="UniProtKB-KW"/>
</dbReference>
<dbReference type="AlphaFoldDB" id="A0A670YA17"/>
<keyword evidence="8" id="KW-1133">Transmembrane helix</keyword>
<evidence type="ECO:0000256" key="15">
    <source>
        <dbReference type="ARBA" id="ARBA00024167"/>
    </source>
</evidence>
<evidence type="ECO:0000256" key="9">
    <source>
        <dbReference type="ARBA" id="ARBA00023002"/>
    </source>
</evidence>
<evidence type="ECO:0000256" key="11">
    <source>
        <dbReference type="ARBA" id="ARBA00023136"/>
    </source>
</evidence>
<evidence type="ECO:0000256" key="14">
    <source>
        <dbReference type="ARBA" id="ARBA00023303"/>
    </source>
</evidence>
<evidence type="ECO:0000259" key="16">
    <source>
        <dbReference type="Pfam" id="PF22441"/>
    </source>
</evidence>
<evidence type="ECO:0000313" key="17">
    <source>
        <dbReference type="Ensembl" id="ENSPTXP00000006252.1"/>
    </source>
</evidence>
<keyword evidence="7" id="KW-0851">Voltage-gated channel</keyword>
<organism evidence="17 18">
    <name type="scientific">Pseudonaja textilis</name>
    <name type="common">Eastern brown snake</name>
    <dbReference type="NCBI Taxonomy" id="8673"/>
    <lineage>
        <taxon>Eukaryota</taxon>
        <taxon>Metazoa</taxon>
        <taxon>Chordata</taxon>
        <taxon>Craniata</taxon>
        <taxon>Vertebrata</taxon>
        <taxon>Euteleostomi</taxon>
        <taxon>Lepidosauria</taxon>
        <taxon>Squamata</taxon>
        <taxon>Bifurcata</taxon>
        <taxon>Unidentata</taxon>
        <taxon>Episquamata</taxon>
        <taxon>Toxicofera</taxon>
        <taxon>Serpentes</taxon>
        <taxon>Colubroidea</taxon>
        <taxon>Elapidae</taxon>
        <taxon>Hydrophiinae</taxon>
        <taxon>Pseudonaja</taxon>
    </lineage>
</organism>
<keyword evidence="6" id="KW-0812">Transmembrane</keyword>